<accession>A0A848J296</accession>
<dbReference type="GO" id="GO:0003677">
    <property type="term" value="F:DNA binding"/>
    <property type="evidence" value="ECO:0007669"/>
    <property type="project" value="InterPro"/>
</dbReference>
<dbReference type="Gene3D" id="1.10.260.40">
    <property type="entry name" value="lambda repressor-like DNA-binding domains"/>
    <property type="match status" value="1"/>
</dbReference>
<dbReference type="CDD" id="cd00093">
    <property type="entry name" value="HTH_XRE"/>
    <property type="match status" value="1"/>
</dbReference>
<reference evidence="3 4" key="1">
    <citation type="submission" date="2020-04" db="EMBL/GenBank/DDBJ databases">
        <title>Flammeovirgaceae bacterium KN852 isolated from deep sea.</title>
        <authorList>
            <person name="Zhang D.-C."/>
        </authorList>
    </citation>
    <scope>NUCLEOTIDE SEQUENCE [LARGE SCALE GENOMIC DNA]</scope>
    <source>
        <strain evidence="3 4">KN852</strain>
    </source>
</reference>
<evidence type="ECO:0000313" key="3">
    <source>
        <dbReference type="EMBL" id="NMM49841.1"/>
    </source>
</evidence>
<name>A0A848J296_9BACT</name>
<dbReference type="InterPro" id="IPR001387">
    <property type="entry name" value="Cro/C1-type_HTH"/>
</dbReference>
<gene>
    <name evidence="3" type="ORF">HH304_15645</name>
</gene>
<dbReference type="Proteomes" id="UP000559010">
    <property type="component" value="Unassembled WGS sequence"/>
</dbReference>
<feature type="domain" description="HTH cro/C1-type" evidence="2">
    <location>
        <begin position="44"/>
        <end position="96"/>
    </location>
</feature>
<keyword evidence="4" id="KW-1185">Reference proteome</keyword>
<dbReference type="AlphaFoldDB" id="A0A848J296"/>
<feature type="region of interest" description="Disordered" evidence="1">
    <location>
        <begin position="1"/>
        <end position="22"/>
    </location>
</feature>
<sequence>MTKVEDKLKRISKPSPKGGWKEKVRFGKQNQAWLKKSSAIALKILDALDENGWSHDRLATELNVSPQVVSKYVKGRENFSNDSITKLEAILDLKLLQ</sequence>
<comment type="caution">
    <text evidence="3">The sequence shown here is derived from an EMBL/GenBank/DDBJ whole genome shotgun (WGS) entry which is preliminary data.</text>
</comment>
<protein>
    <submittedName>
        <fullName evidence="3">Helix-turn-helix domain-containing protein</fullName>
    </submittedName>
</protein>
<dbReference type="EMBL" id="JABBNU010000010">
    <property type="protein sequence ID" value="NMM49841.1"/>
    <property type="molecule type" value="Genomic_DNA"/>
</dbReference>
<dbReference type="InterPro" id="IPR010982">
    <property type="entry name" value="Lambda_DNA-bd_dom_sf"/>
</dbReference>
<dbReference type="RefSeq" id="WP_169683353.1">
    <property type="nucleotide sequence ID" value="NZ_JABBNU010000010.1"/>
</dbReference>
<evidence type="ECO:0000259" key="2">
    <source>
        <dbReference type="PROSITE" id="PS50943"/>
    </source>
</evidence>
<dbReference type="PROSITE" id="PS50943">
    <property type="entry name" value="HTH_CROC1"/>
    <property type="match status" value="1"/>
</dbReference>
<dbReference type="SUPFAM" id="SSF47413">
    <property type="entry name" value="lambda repressor-like DNA-binding domains"/>
    <property type="match status" value="1"/>
</dbReference>
<evidence type="ECO:0000313" key="4">
    <source>
        <dbReference type="Proteomes" id="UP000559010"/>
    </source>
</evidence>
<evidence type="ECO:0000256" key="1">
    <source>
        <dbReference type="SAM" id="MobiDB-lite"/>
    </source>
</evidence>
<organism evidence="3 4">
    <name type="scientific">Marinigracilibium pacificum</name>
    <dbReference type="NCBI Taxonomy" id="2729599"/>
    <lineage>
        <taxon>Bacteria</taxon>
        <taxon>Pseudomonadati</taxon>
        <taxon>Bacteroidota</taxon>
        <taxon>Cytophagia</taxon>
        <taxon>Cytophagales</taxon>
        <taxon>Flammeovirgaceae</taxon>
        <taxon>Marinigracilibium</taxon>
    </lineage>
</organism>
<proteinExistence type="predicted"/>
<dbReference type="Pfam" id="PF01381">
    <property type="entry name" value="HTH_3"/>
    <property type="match status" value="1"/>
</dbReference>